<gene>
    <name evidence="2" type="ORF">L1049_011613</name>
</gene>
<protein>
    <recommendedName>
        <fullName evidence="1">Myb/SANT-like domain-containing protein</fullName>
    </recommendedName>
</protein>
<dbReference type="Proteomes" id="UP001415857">
    <property type="component" value="Unassembled WGS sequence"/>
</dbReference>
<organism evidence="2 3">
    <name type="scientific">Liquidambar formosana</name>
    <name type="common">Formosan gum</name>
    <dbReference type="NCBI Taxonomy" id="63359"/>
    <lineage>
        <taxon>Eukaryota</taxon>
        <taxon>Viridiplantae</taxon>
        <taxon>Streptophyta</taxon>
        <taxon>Embryophyta</taxon>
        <taxon>Tracheophyta</taxon>
        <taxon>Spermatophyta</taxon>
        <taxon>Magnoliopsida</taxon>
        <taxon>eudicotyledons</taxon>
        <taxon>Gunneridae</taxon>
        <taxon>Pentapetalae</taxon>
        <taxon>Saxifragales</taxon>
        <taxon>Altingiaceae</taxon>
        <taxon>Liquidambar</taxon>
    </lineage>
</organism>
<reference evidence="2 3" key="1">
    <citation type="journal article" date="2024" name="Plant J.">
        <title>Genome sequences and population genomics reveal climatic adaptation and genomic divergence between two closely related sweetgum species.</title>
        <authorList>
            <person name="Xu W.Q."/>
            <person name="Ren C.Q."/>
            <person name="Zhang X.Y."/>
            <person name="Comes H.P."/>
            <person name="Liu X.H."/>
            <person name="Li Y.G."/>
            <person name="Kettle C.J."/>
            <person name="Jalonen R."/>
            <person name="Gaisberger H."/>
            <person name="Ma Y.Z."/>
            <person name="Qiu Y.X."/>
        </authorList>
    </citation>
    <scope>NUCLEOTIDE SEQUENCE [LARGE SCALE GENOMIC DNA]</scope>
    <source>
        <strain evidence="2">Hangzhou</strain>
    </source>
</reference>
<dbReference type="PANTHER" id="PTHR46929">
    <property type="entry name" value="EXPRESSED PROTEIN"/>
    <property type="match status" value="1"/>
</dbReference>
<proteinExistence type="predicted"/>
<accession>A0AAP0RRS2</accession>
<evidence type="ECO:0000313" key="3">
    <source>
        <dbReference type="Proteomes" id="UP001415857"/>
    </source>
</evidence>
<keyword evidence="3" id="KW-1185">Reference proteome</keyword>
<feature type="domain" description="Myb/SANT-like" evidence="1">
    <location>
        <begin position="68"/>
        <end position="113"/>
    </location>
</feature>
<dbReference type="Pfam" id="PF12776">
    <property type="entry name" value="Myb_DNA-bind_3"/>
    <property type="match status" value="1"/>
</dbReference>
<dbReference type="AlphaFoldDB" id="A0AAP0RRS2"/>
<dbReference type="InterPro" id="IPR024752">
    <property type="entry name" value="Myb/SANT-like_dom"/>
</dbReference>
<sequence>MMTADDKAHPDAKKMRTSTMPNYYDLHAIDANSTATEKNSCCGKDVGTNDIAQGGLDSQTPSTVRTDWTPPMDQYFLDLMLDQARKGQKSEKTFTKYAWARMTTSFNKKHRTSTMPNYYDLHEIFANSTATGKYSSCGKDVETNDTARTLGPSSIDVTNEDVIGGSEEDSQSEDDVEPCNQKALDVVLDVEEGLYMDACDLLEDGGKAKIFVSLDISKRKTWLLRKLRPNDHK</sequence>
<evidence type="ECO:0000259" key="1">
    <source>
        <dbReference type="Pfam" id="PF12776"/>
    </source>
</evidence>
<dbReference type="EMBL" id="JBBPBK010000006">
    <property type="protein sequence ID" value="KAK9283371.1"/>
    <property type="molecule type" value="Genomic_DNA"/>
</dbReference>
<name>A0AAP0RRS2_LIQFO</name>
<evidence type="ECO:0000313" key="2">
    <source>
        <dbReference type="EMBL" id="KAK9283371.1"/>
    </source>
</evidence>
<dbReference type="PANTHER" id="PTHR46929:SF33">
    <property type="entry name" value="L10-INTERACTING MYB DOMAIN-CONTAINING PROTEIN-LIKE ISOFORM X1"/>
    <property type="match status" value="1"/>
</dbReference>
<comment type="caution">
    <text evidence="2">The sequence shown here is derived from an EMBL/GenBank/DDBJ whole genome shotgun (WGS) entry which is preliminary data.</text>
</comment>